<dbReference type="GO" id="GO:0008761">
    <property type="term" value="F:UDP-N-acetylglucosamine 2-epimerase activity"/>
    <property type="evidence" value="ECO:0007669"/>
    <property type="project" value="UniProtKB-EC"/>
</dbReference>
<dbReference type="Pfam" id="PF02350">
    <property type="entry name" value="Epimerase_2"/>
    <property type="match status" value="1"/>
</dbReference>
<evidence type="ECO:0000259" key="2">
    <source>
        <dbReference type="Pfam" id="PF02350"/>
    </source>
</evidence>
<dbReference type="AlphaFoldDB" id="F2II30"/>
<dbReference type="InterPro" id="IPR029767">
    <property type="entry name" value="WecB-like"/>
</dbReference>
<keyword evidence="4" id="KW-1185">Reference proteome</keyword>
<dbReference type="STRING" id="755732.Fluta_0726"/>
<dbReference type="Proteomes" id="UP000007463">
    <property type="component" value="Chromosome"/>
</dbReference>
<dbReference type="NCBIfam" id="TIGR00236">
    <property type="entry name" value="wecB"/>
    <property type="match status" value="1"/>
</dbReference>
<reference evidence="3 4" key="1">
    <citation type="journal article" date="2011" name="Stand. Genomic Sci.">
        <title>Complete genome sequence of the gliding freshwater bacterium Fluviicola taffensis type strain (RW262).</title>
        <authorList>
            <person name="Woyke T."/>
            <person name="Chertkov O."/>
            <person name="Lapidus A."/>
            <person name="Nolan M."/>
            <person name="Lucas S."/>
            <person name="Del Rio T.G."/>
            <person name="Tice H."/>
            <person name="Cheng J.F."/>
            <person name="Tapia R."/>
            <person name="Han C."/>
            <person name="Goodwin L."/>
            <person name="Pitluck S."/>
            <person name="Liolios K."/>
            <person name="Pagani I."/>
            <person name="Ivanova N."/>
            <person name="Huntemann M."/>
            <person name="Mavromatis K."/>
            <person name="Mikhailova N."/>
            <person name="Pati A."/>
            <person name="Chen A."/>
            <person name="Palaniappan K."/>
            <person name="Land M."/>
            <person name="Hauser L."/>
            <person name="Brambilla E.M."/>
            <person name="Rohde M."/>
            <person name="Mwirichia R."/>
            <person name="Sikorski J."/>
            <person name="Tindall B.J."/>
            <person name="Goker M."/>
            <person name="Bristow J."/>
            <person name="Eisen J.A."/>
            <person name="Markowitz V."/>
            <person name="Hugenholtz P."/>
            <person name="Klenk H.P."/>
            <person name="Kyrpides N.C."/>
        </authorList>
    </citation>
    <scope>NUCLEOTIDE SEQUENCE [LARGE SCALE GENOMIC DNA]</scope>
    <source>
        <strain evidence="4">DSM 16823 / RW262 / RW262</strain>
    </source>
</reference>
<dbReference type="eggNOG" id="COG0381">
    <property type="taxonomic scope" value="Bacteria"/>
</dbReference>
<name>F2II30_FLUTR</name>
<gene>
    <name evidence="3" type="ordered locus">Fluta_0726</name>
</gene>
<dbReference type="PANTHER" id="PTHR43174:SF1">
    <property type="entry name" value="UDP-N-ACETYLGLUCOSAMINE 2-EPIMERASE"/>
    <property type="match status" value="1"/>
</dbReference>
<comment type="similarity">
    <text evidence="1">Belongs to the UDP-N-acetylglucosamine 2-epimerase family.</text>
</comment>
<evidence type="ECO:0000313" key="4">
    <source>
        <dbReference type="Proteomes" id="UP000007463"/>
    </source>
</evidence>
<dbReference type="HOGENOM" id="CLU_041674_0_1_10"/>
<dbReference type="OrthoDB" id="9803238at2"/>
<dbReference type="SUPFAM" id="SSF53756">
    <property type="entry name" value="UDP-Glycosyltransferase/glycogen phosphorylase"/>
    <property type="match status" value="1"/>
</dbReference>
<reference evidence="4" key="2">
    <citation type="submission" date="2011-02" db="EMBL/GenBank/DDBJ databases">
        <title>The complete genome of Fluviicola taffensis DSM 16823.</title>
        <authorList>
            <consortium name="US DOE Joint Genome Institute (JGI-PGF)"/>
            <person name="Lucas S."/>
            <person name="Copeland A."/>
            <person name="Lapidus A."/>
            <person name="Bruce D."/>
            <person name="Goodwin L."/>
            <person name="Pitluck S."/>
            <person name="Kyrpides N."/>
            <person name="Mavromatis K."/>
            <person name="Ivanova N."/>
            <person name="Mikhailova N."/>
            <person name="Pagani I."/>
            <person name="Chertkov O."/>
            <person name="Detter J.C."/>
            <person name="Han C."/>
            <person name="Tapia R."/>
            <person name="Land M."/>
            <person name="Hauser L."/>
            <person name="Markowitz V."/>
            <person name="Cheng J.-F."/>
            <person name="Hugenholtz P."/>
            <person name="Woyke T."/>
            <person name="Wu D."/>
            <person name="Tindall B."/>
            <person name="Pomrenke H.G."/>
            <person name="Brambilla E."/>
            <person name="Klenk H.-P."/>
            <person name="Eisen J.A."/>
        </authorList>
    </citation>
    <scope>NUCLEOTIDE SEQUENCE [LARGE SCALE GENOMIC DNA]</scope>
    <source>
        <strain evidence="4">DSM 16823 / RW262 / RW262</strain>
    </source>
</reference>
<dbReference type="CDD" id="cd03786">
    <property type="entry name" value="GTB_UDP-GlcNAc_2-Epimerase"/>
    <property type="match status" value="1"/>
</dbReference>
<sequence length="384" mass="43228">MLKLVTIIGARPQMIKAAAISRAIRLHFNNEIDEIIVHTGQHYDAAMSQVFFDELQIPKEKYNLEIGSGSHAVQTAKMMLAIESVLLQEKPDALITYGDTNSTLAACLTAVKLFIPIIHIEAGVRGYNKHFPEEVNRLICDHLSSMLFVPTIAGIESLKKESIIHNNQVKVANFNQPKVFLTGDIMYDNTLYFSAISEQKKDIIQAKYKLPETFILVTIHRPSNVDDFNKLYGIFTAIERISVEFNKSFVIPVHPRTKAIIEKNNELSSLIKQLNILLIPPVSFIEMIYLESTASFIMTDSGGVQKEAYFLQKPSIIMLDETPWTELIESGNAILTGNDPEKIYLAYKELTQKKLKFDLKLYGDGNASTSIVQTILKDFKGKTV</sequence>
<organism evidence="3 4">
    <name type="scientific">Fluviicola taffensis (strain DSM 16823 / NCIMB 13979 / RW262)</name>
    <dbReference type="NCBI Taxonomy" id="755732"/>
    <lineage>
        <taxon>Bacteria</taxon>
        <taxon>Pseudomonadati</taxon>
        <taxon>Bacteroidota</taxon>
        <taxon>Flavobacteriia</taxon>
        <taxon>Flavobacteriales</taxon>
        <taxon>Crocinitomicaceae</taxon>
        <taxon>Fluviicola</taxon>
    </lineage>
</organism>
<dbReference type="InterPro" id="IPR003331">
    <property type="entry name" value="UDP_GlcNAc_Epimerase_2_dom"/>
</dbReference>
<proteinExistence type="inferred from homology"/>
<protein>
    <submittedName>
        <fullName evidence="3">UDP-N-acetylglucosamine 2-epimerase</fullName>
        <ecNumber evidence="3">5.1.3.14</ecNumber>
    </submittedName>
</protein>
<dbReference type="EC" id="5.1.3.14" evidence="3"/>
<evidence type="ECO:0000256" key="1">
    <source>
        <dbReference type="RuleBase" id="RU003513"/>
    </source>
</evidence>
<dbReference type="Gene3D" id="3.40.50.2000">
    <property type="entry name" value="Glycogen Phosphorylase B"/>
    <property type="match status" value="2"/>
</dbReference>
<dbReference type="PANTHER" id="PTHR43174">
    <property type="entry name" value="UDP-N-ACETYLGLUCOSAMINE 2-EPIMERASE"/>
    <property type="match status" value="1"/>
</dbReference>
<dbReference type="EMBL" id="CP002542">
    <property type="protein sequence ID" value="AEA42730.1"/>
    <property type="molecule type" value="Genomic_DNA"/>
</dbReference>
<dbReference type="RefSeq" id="WP_013685502.1">
    <property type="nucleotide sequence ID" value="NC_015321.1"/>
</dbReference>
<keyword evidence="1 3" id="KW-0413">Isomerase</keyword>
<accession>F2II30</accession>
<dbReference type="KEGG" id="fte:Fluta_0726"/>
<evidence type="ECO:0000313" key="3">
    <source>
        <dbReference type="EMBL" id="AEA42730.1"/>
    </source>
</evidence>
<feature type="domain" description="UDP-N-acetylglucosamine 2-epimerase" evidence="2">
    <location>
        <begin position="26"/>
        <end position="375"/>
    </location>
</feature>